<gene>
    <name evidence="2" type="ORF">NDU88_001570</name>
</gene>
<evidence type="ECO:0000313" key="3">
    <source>
        <dbReference type="Proteomes" id="UP001066276"/>
    </source>
</evidence>
<accession>A0AAV7SZX0</accession>
<organism evidence="2 3">
    <name type="scientific">Pleurodeles waltl</name>
    <name type="common">Iberian ribbed newt</name>
    <dbReference type="NCBI Taxonomy" id="8319"/>
    <lineage>
        <taxon>Eukaryota</taxon>
        <taxon>Metazoa</taxon>
        <taxon>Chordata</taxon>
        <taxon>Craniata</taxon>
        <taxon>Vertebrata</taxon>
        <taxon>Euteleostomi</taxon>
        <taxon>Amphibia</taxon>
        <taxon>Batrachia</taxon>
        <taxon>Caudata</taxon>
        <taxon>Salamandroidea</taxon>
        <taxon>Salamandridae</taxon>
        <taxon>Pleurodelinae</taxon>
        <taxon>Pleurodeles</taxon>
    </lineage>
</organism>
<dbReference type="EMBL" id="JANPWB010000007">
    <property type="protein sequence ID" value="KAJ1169679.1"/>
    <property type="molecule type" value="Genomic_DNA"/>
</dbReference>
<keyword evidence="3" id="KW-1185">Reference proteome</keyword>
<dbReference type="AlphaFoldDB" id="A0AAV7SZX0"/>
<reference evidence="2" key="1">
    <citation type="journal article" date="2022" name="bioRxiv">
        <title>Sequencing and chromosome-scale assembly of the giantPleurodeles waltlgenome.</title>
        <authorList>
            <person name="Brown T."/>
            <person name="Elewa A."/>
            <person name="Iarovenko S."/>
            <person name="Subramanian E."/>
            <person name="Araus A.J."/>
            <person name="Petzold A."/>
            <person name="Susuki M."/>
            <person name="Suzuki K.-i.T."/>
            <person name="Hayashi T."/>
            <person name="Toyoda A."/>
            <person name="Oliveira C."/>
            <person name="Osipova E."/>
            <person name="Leigh N.D."/>
            <person name="Simon A."/>
            <person name="Yun M.H."/>
        </authorList>
    </citation>
    <scope>NUCLEOTIDE SEQUENCE</scope>
    <source>
        <strain evidence="2">20211129_DDA</strain>
        <tissue evidence="2">Liver</tissue>
    </source>
</reference>
<comment type="caution">
    <text evidence="2">The sequence shown here is derived from an EMBL/GenBank/DDBJ whole genome shotgun (WGS) entry which is preliminary data.</text>
</comment>
<name>A0AAV7SZX0_PLEWA</name>
<sequence>MASWASHMAPRAGCSSRGARPRPRGSDAGPRAPCASQAGALRRSQQGSAPGVPLRRTERPGRVRRKRHNVTSRLCTDCAEGTEGWRANNYAPKTQ</sequence>
<dbReference type="Proteomes" id="UP001066276">
    <property type="component" value="Chromosome 4_1"/>
</dbReference>
<proteinExistence type="predicted"/>
<evidence type="ECO:0000313" key="2">
    <source>
        <dbReference type="EMBL" id="KAJ1169679.1"/>
    </source>
</evidence>
<evidence type="ECO:0000256" key="1">
    <source>
        <dbReference type="SAM" id="MobiDB-lite"/>
    </source>
</evidence>
<protein>
    <submittedName>
        <fullName evidence="2">Uncharacterized protein</fullName>
    </submittedName>
</protein>
<feature type="region of interest" description="Disordered" evidence="1">
    <location>
        <begin position="1"/>
        <end position="70"/>
    </location>
</feature>